<evidence type="ECO:0000259" key="4">
    <source>
        <dbReference type="PROSITE" id="PS51186"/>
    </source>
</evidence>
<keyword evidence="2" id="KW-0012">Acyltransferase</keyword>
<name>A0A934M606_9MICO</name>
<evidence type="ECO:0000313" key="6">
    <source>
        <dbReference type="Proteomes" id="UP000602087"/>
    </source>
</evidence>
<dbReference type="Proteomes" id="UP000602087">
    <property type="component" value="Unassembled WGS sequence"/>
</dbReference>
<dbReference type="PANTHER" id="PTHR43792:SF8">
    <property type="entry name" value="[RIBOSOMAL PROTEIN US5]-ALANINE N-ACETYLTRANSFERASE"/>
    <property type="match status" value="1"/>
</dbReference>
<evidence type="ECO:0000256" key="3">
    <source>
        <dbReference type="ARBA" id="ARBA00038502"/>
    </source>
</evidence>
<dbReference type="InterPro" id="IPR016181">
    <property type="entry name" value="Acyl_CoA_acyltransferase"/>
</dbReference>
<reference evidence="5" key="1">
    <citation type="submission" date="2020-12" db="EMBL/GenBank/DDBJ databases">
        <title>Sanguibacter suaedae sp. nov., isolated from Suaeda aralocaspica.</title>
        <authorList>
            <person name="Ma Q."/>
        </authorList>
    </citation>
    <scope>NUCLEOTIDE SEQUENCE</scope>
    <source>
        <strain evidence="5">YZGR15</strain>
    </source>
</reference>
<protein>
    <submittedName>
        <fullName evidence="5">GNAT family N-acetyltransferase</fullName>
    </submittedName>
</protein>
<evidence type="ECO:0000256" key="2">
    <source>
        <dbReference type="ARBA" id="ARBA00023315"/>
    </source>
</evidence>
<comment type="caution">
    <text evidence="5">The sequence shown here is derived from an EMBL/GenBank/DDBJ whole genome shotgun (WGS) entry which is preliminary data.</text>
</comment>
<evidence type="ECO:0000313" key="5">
    <source>
        <dbReference type="EMBL" id="MBI9113712.1"/>
    </source>
</evidence>
<dbReference type="PROSITE" id="PS51186">
    <property type="entry name" value="GNAT"/>
    <property type="match status" value="1"/>
</dbReference>
<feature type="domain" description="N-acetyltransferase" evidence="4">
    <location>
        <begin position="2"/>
        <end position="170"/>
    </location>
</feature>
<evidence type="ECO:0000256" key="1">
    <source>
        <dbReference type="ARBA" id="ARBA00022679"/>
    </source>
</evidence>
<dbReference type="RefSeq" id="WP_198732265.1">
    <property type="nucleotide sequence ID" value="NZ_JAEINH010000001.1"/>
</dbReference>
<keyword evidence="1" id="KW-0808">Transferase</keyword>
<comment type="similarity">
    <text evidence="3">Belongs to the acetyltransferase family. RimJ subfamily.</text>
</comment>
<dbReference type="GO" id="GO:0008999">
    <property type="term" value="F:protein-N-terminal-alanine acetyltransferase activity"/>
    <property type="evidence" value="ECO:0007669"/>
    <property type="project" value="TreeGrafter"/>
</dbReference>
<sequence length="173" mass="19072">MVSTRLIDMEDAAALARLVTENRDFLAAFEPTRDDAYFTVEGQRADLAGALGAYDRGLGLPHVITDDAGAIIGRITLSGITRGALQSCSVGYWVAEAAGGRGVATTAVRRMTDLAFDELRLHRVQAETLLDNHRSRRVLERNGFVRIGLAPQYLKIDGRWQDFHLHQLINPRG</sequence>
<dbReference type="Pfam" id="PF13302">
    <property type="entry name" value="Acetyltransf_3"/>
    <property type="match status" value="1"/>
</dbReference>
<dbReference type="GO" id="GO:0005737">
    <property type="term" value="C:cytoplasm"/>
    <property type="evidence" value="ECO:0007669"/>
    <property type="project" value="TreeGrafter"/>
</dbReference>
<dbReference type="EMBL" id="JAEINH010000001">
    <property type="protein sequence ID" value="MBI9113712.1"/>
    <property type="molecule type" value="Genomic_DNA"/>
</dbReference>
<dbReference type="InterPro" id="IPR051531">
    <property type="entry name" value="N-acetyltransferase"/>
</dbReference>
<dbReference type="InterPro" id="IPR000182">
    <property type="entry name" value="GNAT_dom"/>
</dbReference>
<dbReference type="AlphaFoldDB" id="A0A934M606"/>
<dbReference type="Gene3D" id="3.40.630.30">
    <property type="match status" value="1"/>
</dbReference>
<gene>
    <name evidence="5" type="ORF">JAV76_01635</name>
</gene>
<proteinExistence type="inferred from homology"/>
<dbReference type="SUPFAM" id="SSF55729">
    <property type="entry name" value="Acyl-CoA N-acyltransferases (Nat)"/>
    <property type="match status" value="1"/>
</dbReference>
<accession>A0A934M606</accession>
<organism evidence="5 6">
    <name type="scientific">Sanguibacter suaedae</name>
    <dbReference type="NCBI Taxonomy" id="2795737"/>
    <lineage>
        <taxon>Bacteria</taxon>
        <taxon>Bacillati</taxon>
        <taxon>Actinomycetota</taxon>
        <taxon>Actinomycetes</taxon>
        <taxon>Micrococcales</taxon>
        <taxon>Sanguibacteraceae</taxon>
        <taxon>Sanguibacter</taxon>
    </lineage>
</organism>
<dbReference type="PANTHER" id="PTHR43792">
    <property type="entry name" value="GNAT FAMILY, PUTATIVE (AFU_ORTHOLOGUE AFUA_3G00765)-RELATED-RELATED"/>
    <property type="match status" value="1"/>
</dbReference>
<keyword evidence="6" id="KW-1185">Reference proteome</keyword>